<evidence type="ECO:0000313" key="3">
    <source>
        <dbReference type="Proteomes" id="UP000008022"/>
    </source>
</evidence>
<dbReference type="EnsemblPlants" id="ORUFI02G18830.1">
    <property type="protein sequence ID" value="ORUFI02G18830.1"/>
    <property type="gene ID" value="ORUFI02G18830"/>
</dbReference>
<organism evidence="2 3">
    <name type="scientific">Oryza rufipogon</name>
    <name type="common">Brownbeard rice</name>
    <name type="synonym">Asian wild rice</name>
    <dbReference type="NCBI Taxonomy" id="4529"/>
    <lineage>
        <taxon>Eukaryota</taxon>
        <taxon>Viridiplantae</taxon>
        <taxon>Streptophyta</taxon>
        <taxon>Embryophyta</taxon>
        <taxon>Tracheophyta</taxon>
        <taxon>Spermatophyta</taxon>
        <taxon>Magnoliopsida</taxon>
        <taxon>Liliopsida</taxon>
        <taxon>Poales</taxon>
        <taxon>Poaceae</taxon>
        <taxon>BOP clade</taxon>
        <taxon>Oryzoideae</taxon>
        <taxon>Oryzeae</taxon>
        <taxon>Oryzinae</taxon>
        <taxon>Oryza</taxon>
    </lineage>
</organism>
<name>A0A0E0NFD2_ORYRU</name>
<evidence type="ECO:0000256" key="1">
    <source>
        <dbReference type="SAM" id="MobiDB-lite"/>
    </source>
</evidence>
<dbReference type="AlphaFoldDB" id="A0A0E0NFD2"/>
<dbReference type="HOGENOM" id="CLU_1811181_0_0_1"/>
<evidence type="ECO:0000313" key="2">
    <source>
        <dbReference type="EnsemblPlants" id="ORUFI02G18830.1"/>
    </source>
</evidence>
<feature type="region of interest" description="Disordered" evidence="1">
    <location>
        <begin position="1"/>
        <end position="30"/>
    </location>
</feature>
<reference evidence="2" key="2">
    <citation type="submission" date="2015-06" db="UniProtKB">
        <authorList>
            <consortium name="EnsemblPlants"/>
        </authorList>
    </citation>
    <scope>IDENTIFICATION</scope>
</reference>
<proteinExistence type="predicted"/>
<protein>
    <submittedName>
        <fullName evidence="2">Uncharacterized protein</fullName>
    </submittedName>
</protein>
<reference evidence="3" key="1">
    <citation type="submission" date="2013-06" db="EMBL/GenBank/DDBJ databases">
        <authorList>
            <person name="Zhao Q."/>
        </authorList>
    </citation>
    <scope>NUCLEOTIDE SEQUENCE</scope>
    <source>
        <strain evidence="3">cv. W1943</strain>
    </source>
</reference>
<dbReference type="Gramene" id="ORUFI02G18830.1">
    <property type="protein sequence ID" value="ORUFI02G18830.1"/>
    <property type="gene ID" value="ORUFI02G18830"/>
</dbReference>
<keyword evidence="3" id="KW-1185">Reference proteome</keyword>
<accession>A0A0E0NFD2</accession>
<dbReference type="Proteomes" id="UP000008022">
    <property type="component" value="Unassembled WGS sequence"/>
</dbReference>
<sequence>PIGSPPLPRQNHRVLARTSRTASHRGSPACCRRNRRSFRGRRIPFEIDLPVVPFGASWGARAGKEFFPAAAVASVIDIGRRLGQAGVEIGASVNKGTRECLGGSATDWQDEQSCFSFIPTSDEHTVTGFKISKTSIPQIGVVK</sequence>